<protein>
    <recommendedName>
        <fullName evidence="3">SpoVT-AbrB domain-containing protein</fullName>
    </recommendedName>
</protein>
<reference evidence="1 2" key="1">
    <citation type="submission" date="2024-03" db="EMBL/GenBank/DDBJ databases">
        <title>Human intestinal bacterial collection.</title>
        <authorList>
            <person name="Pauvert C."/>
            <person name="Hitch T.C.A."/>
            <person name="Clavel T."/>
        </authorList>
    </citation>
    <scope>NUCLEOTIDE SEQUENCE [LARGE SCALE GENOMIC DNA]</scope>
    <source>
        <strain evidence="1 2">CLA-JM-H11</strain>
    </source>
</reference>
<dbReference type="EMBL" id="JBBMFA010000101">
    <property type="protein sequence ID" value="MEQ2521090.1"/>
    <property type="molecule type" value="Genomic_DNA"/>
</dbReference>
<proteinExistence type="predicted"/>
<keyword evidence="2" id="KW-1185">Reference proteome</keyword>
<comment type="caution">
    <text evidence="1">The sequence shown here is derived from an EMBL/GenBank/DDBJ whole genome shotgun (WGS) entry which is preliminary data.</text>
</comment>
<sequence>MTFIKYTNDGKAVIQPAALTLSGLEQEETLEMHTLENAIVLLKQEMEPVEKAAAMMALIRLTNSLWADMMAGWEDQEGDADPCGGCSGCGEDMLPIPAEAFADAGILHDNLCVVSVDGAVLVVSDDRKTKWAAELDKSLEQLGIDRAGFEKLVKAVMEPDEDEGDD</sequence>
<dbReference type="RefSeq" id="WP_349216628.1">
    <property type="nucleotide sequence ID" value="NZ_JBBMFA010000101.1"/>
</dbReference>
<dbReference type="Proteomes" id="UP001477672">
    <property type="component" value="Unassembled WGS sequence"/>
</dbReference>
<evidence type="ECO:0000313" key="2">
    <source>
        <dbReference type="Proteomes" id="UP001477672"/>
    </source>
</evidence>
<accession>A0ABV1GGW7</accession>
<name>A0ABV1GGW7_9FIRM</name>
<gene>
    <name evidence="1" type="ORF">WMO24_11720</name>
</gene>
<evidence type="ECO:0008006" key="3">
    <source>
        <dbReference type="Google" id="ProtNLM"/>
    </source>
</evidence>
<evidence type="ECO:0000313" key="1">
    <source>
        <dbReference type="EMBL" id="MEQ2521090.1"/>
    </source>
</evidence>
<organism evidence="1 2">
    <name type="scientific">Ruthenibacterium intestinale</name>
    <dbReference type="NCBI Taxonomy" id="3133163"/>
    <lineage>
        <taxon>Bacteria</taxon>
        <taxon>Bacillati</taxon>
        <taxon>Bacillota</taxon>
        <taxon>Clostridia</taxon>
        <taxon>Eubacteriales</taxon>
        <taxon>Oscillospiraceae</taxon>
        <taxon>Ruthenibacterium</taxon>
    </lineage>
</organism>